<feature type="transmembrane region" description="Helical" evidence="1">
    <location>
        <begin position="124"/>
        <end position="144"/>
    </location>
</feature>
<evidence type="ECO:0000313" key="2">
    <source>
        <dbReference type="EMBL" id="EPS93343.1"/>
    </source>
</evidence>
<proteinExistence type="predicted"/>
<reference evidence="2 3" key="1">
    <citation type="journal article" date="2012" name="Science">
        <title>The Paleozoic origin of enzymatic lignin decomposition reconstructed from 31 fungal genomes.</title>
        <authorList>
            <person name="Floudas D."/>
            <person name="Binder M."/>
            <person name="Riley R."/>
            <person name="Barry K."/>
            <person name="Blanchette R.A."/>
            <person name="Henrissat B."/>
            <person name="Martinez A.T."/>
            <person name="Otillar R."/>
            <person name="Spatafora J.W."/>
            <person name="Yadav J.S."/>
            <person name="Aerts A."/>
            <person name="Benoit I."/>
            <person name="Boyd A."/>
            <person name="Carlson A."/>
            <person name="Copeland A."/>
            <person name="Coutinho P.M."/>
            <person name="de Vries R.P."/>
            <person name="Ferreira P."/>
            <person name="Findley K."/>
            <person name="Foster B."/>
            <person name="Gaskell J."/>
            <person name="Glotzer D."/>
            <person name="Gorecki P."/>
            <person name="Heitman J."/>
            <person name="Hesse C."/>
            <person name="Hori C."/>
            <person name="Igarashi K."/>
            <person name="Jurgens J.A."/>
            <person name="Kallen N."/>
            <person name="Kersten P."/>
            <person name="Kohler A."/>
            <person name="Kuees U."/>
            <person name="Kumar T.K.A."/>
            <person name="Kuo A."/>
            <person name="LaButti K."/>
            <person name="Larrondo L.F."/>
            <person name="Lindquist E."/>
            <person name="Ling A."/>
            <person name="Lombard V."/>
            <person name="Lucas S."/>
            <person name="Lundell T."/>
            <person name="Martin R."/>
            <person name="McLaughlin D.J."/>
            <person name="Morgenstern I."/>
            <person name="Morin E."/>
            <person name="Murat C."/>
            <person name="Nagy L.G."/>
            <person name="Nolan M."/>
            <person name="Ohm R.A."/>
            <person name="Patyshakuliyeva A."/>
            <person name="Rokas A."/>
            <person name="Ruiz-Duenas F.J."/>
            <person name="Sabat G."/>
            <person name="Salamov A."/>
            <person name="Samejima M."/>
            <person name="Schmutz J."/>
            <person name="Slot J.C."/>
            <person name="St John F."/>
            <person name="Stenlid J."/>
            <person name="Sun H."/>
            <person name="Sun S."/>
            <person name="Syed K."/>
            <person name="Tsang A."/>
            <person name="Wiebenga A."/>
            <person name="Young D."/>
            <person name="Pisabarro A."/>
            <person name="Eastwood D.C."/>
            <person name="Martin F."/>
            <person name="Cullen D."/>
            <person name="Grigoriev I.V."/>
            <person name="Hibbett D.S."/>
        </authorList>
    </citation>
    <scope>NUCLEOTIDE SEQUENCE</scope>
    <source>
        <strain evidence="3">FP-58527</strain>
    </source>
</reference>
<gene>
    <name evidence="2" type="ORF">FOMPIDRAFT_1020621</name>
</gene>
<feature type="transmembrane region" description="Helical" evidence="1">
    <location>
        <begin position="29"/>
        <end position="52"/>
    </location>
</feature>
<dbReference type="AlphaFoldDB" id="S8DQ65"/>
<dbReference type="InParanoid" id="S8DQ65"/>
<dbReference type="HOGENOM" id="CLU_1660792_0_0_1"/>
<sequence length="159" mass="15908">MLVVTESVATPTAPLASATGPDSTATVTAAGTGTSVCVAAGIVVLAVTARLWTPALSATTRSGPAAVRPRSDALVGAATFSTLVACVATLDVLAVVKIVLLLILERVALLEGSAMLDTLVTGMVTLSAVALATLVEWTGLLLAAGRPFTRLLGVYPEHG</sequence>
<dbReference type="Proteomes" id="UP000015241">
    <property type="component" value="Unassembled WGS sequence"/>
</dbReference>
<dbReference type="EMBL" id="KE504281">
    <property type="protein sequence ID" value="EPS93343.1"/>
    <property type="molecule type" value="Genomic_DNA"/>
</dbReference>
<name>S8DQ65_FOMSC</name>
<keyword evidence="1" id="KW-0812">Transmembrane</keyword>
<protein>
    <submittedName>
        <fullName evidence="2">Uncharacterized protein</fullName>
    </submittedName>
</protein>
<evidence type="ECO:0000313" key="3">
    <source>
        <dbReference type="Proteomes" id="UP000015241"/>
    </source>
</evidence>
<evidence type="ECO:0000256" key="1">
    <source>
        <dbReference type="SAM" id="Phobius"/>
    </source>
</evidence>
<keyword evidence="3" id="KW-1185">Reference proteome</keyword>
<feature type="transmembrane region" description="Helical" evidence="1">
    <location>
        <begin position="73"/>
        <end position="104"/>
    </location>
</feature>
<keyword evidence="1" id="KW-1133">Transmembrane helix</keyword>
<accession>S8DQ65</accession>
<organism evidence="2 3">
    <name type="scientific">Fomitopsis schrenkii</name>
    <name type="common">Brown rot fungus</name>
    <dbReference type="NCBI Taxonomy" id="2126942"/>
    <lineage>
        <taxon>Eukaryota</taxon>
        <taxon>Fungi</taxon>
        <taxon>Dikarya</taxon>
        <taxon>Basidiomycota</taxon>
        <taxon>Agaricomycotina</taxon>
        <taxon>Agaricomycetes</taxon>
        <taxon>Polyporales</taxon>
        <taxon>Fomitopsis</taxon>
    </lineage>
</organism>
<keyword evidence="1" id="KW-0472">Membrane</keyword>